<dbReference type="Pfam" id="PF02518">
    <property type="entry name" value="HATPase_c"/>
    <property type="match status" value="1"/>
</dbReference>
<dbReference type="EC" id="2.7.13.3" evidence="2"/>
<sequence length="704" mass="79643">MNRTNRVGHYVKKCFYEGTQISRFNIIIAAVLGAPAHFLFYFVFKYVFHLPYESFALRMIATCFSLSVLLGLDLSEGLVRYFRVYWHVVIIFTLPFIFTVYLLKNDFHELWLYWEIFMIFVLITYVPNWLMFLFDLLVGVICGIAFFVLTTPDIRLNPDFDISLYSIVIFFTVVAGYVFSYSNKRGQIALEKNSALQALSGSIAHEMRNPLGQVRYNLEAIEQSLPAYRPGSLSIPINDDTLDKLYKNVAKSKVAVKRGSQVITMILDQVREKPIDKSGFAYASAAIVTQKAIDEYGFESRQEREKVLFSRDENFVFRVDETIYVFVLFNLIMNALHYLKSCPDARIYISLEKGVQWNRVKVKDTGPGIPSENLPRLFDAYFTSGRKGGTGLGLAYCKRVMESFKGDITCDSVEGEYTEFILTFPVISGDDIRSNREELIASNKALFEEKRILVVDDEPADRTVVREILADLDAIVEEAGNGREGLEKLSAHRFDFVIMNLEMPVMNGYEAVENIRNGKAGSENILVPIVAYSAGSYYIVRGKTKKAGMQGLISKPCVETELLRQLAAIFHDCQKHFLQDFTGKSLLIVDDSAFSRVALKTVLEKQGMLVDEAFDGMDACKRLESKLYDLVLMDMRMPLLDGVAATKRIRKSRGTNISSVPIIGLSGDSDEGSIEDAMQAGMNDYLVKPVDTKVLLMKISQLVR</sequence>
<dbReference type="PRINTS" id="PR00344">
    <property type="entry name" value="BCTRLSENSOR"/>
</dbReference>
<feature type="transmembrane region" description="Helical" evidence="5">
    <location>
        <begin position="84"/>
        <end position="103"/>
    </location>
</feature>
<feature type="transmembrane region" description="Helical" evidence="5">
    <location>
        <begin position="26"/>
        <end position="48"/>
    </location>
</feature>
<evidence type="ECO:0000256" key="4">
    <source>
        <dbReference type="PROSITE-ProRule" id="PRU00169"/>
    </source>
</evidence>
<dbReference type="eggNOG" id="COG0784">
    <property type="taxonomic scope" value="Bacteria"/>
</dbReference>
<dbReference type="InterPro" id="IPR001789">
    <property type="entry name" value="Sig_transdc_resp-reg_receiver"/>
</dbReference>
<evidence type="ECO:0000259" key="7">
    <source>
        <dbReference type="PROSITE" id="PS50110"/>
    </source>
</evidence>
<feature type="transmembrane region" description="Helical" evidence="5">
    <location>
        <begin position="55"/>
        <end position="72"/>
    </location>
</feature>
<feature type="domain" description="Response regulatory" evidence="7">
    <location>
        <begin position="451"/>
        <end position="570"/>
    </location>
</feature>
<dbReference type="InterPro" id="IPR036097">
    <property type="entry name" value="HisK_dim/P_sf"/>
</dbReference>
<dbReference type="CDD" id="cd17546">
    <property type="entry name" value="REC_hyHK_CKI1_RcsC-like"/>
    <property type="match status" value="2"/>
</dbReference>
<dbReference type="Gene3D" id="3.30.565.10">
    <property type="entry name" value="Histidine kinase-like ATPase, C-terminal domain"/>
    <property type="match status" value="1"/>
</dbReference>
<dbReference type="SMART" id="SM00387">
    <property type="entry name" value="HATPase_c"/>
    <property type="match status" value="1"/>
</dbReference>
<dbReference type="eggNOG" id="COG2205">
    <property type="taxonomic scope" value="Bacteria"/>
</dbReference>
<dbReference type="OrthoDB" id="593752at2"/>
<evidence type="ECO:0000256" key="1">
    <source>
        <dbReference type="ARBA" id="ARBA00000085"/>
    </source>
</evidence>
<dbReference type="PROSITE" id="PS50109">
    <property type="entry name" value="HIS_KIN"/>
    <property type="match status" value="1"/>
</dbReference>
<dbReference type="InterPro" id="IPR004358">
    <property type="entry name" value="Sig_transdc_His_kin-like_C"/>
</dbReference>
<keyword evidence="5" id="KW-0812">Transmembrane</keyword>
<evidence type="ECO:0000256" key="3">
    <source>
        <dbReference type="ARBA" id="ARBA00022553"/>
    </source>
</evidence>
<feature type="domain" description="Histidine kinase" evidence="6">
    <location>
        <begin position="202"/>
        <end position="428"/>
    </location>
</feature>
<feature type="transmembrane region" description="Helical" evidence="5">
    <location>
        <begin position="162"/>
        <end position="182"/>
    </location>
</feature>
<dbReference type="AlphaFoldDB" id="B3EPJ4"/>
<dbReference type="InterPro" id="IPR011006">
    <property type="entry name" value="CheY-like_superfamily"/>
</dbReference>
<dbReference type="SUPFAM" id="SSF55874">
    <property type="entry name" value="ATPase domain of HSP90 chaperone/DNA topoisomerase II/histidine kinase"/>
    <property type="match status" value="1"/>
</dbReference>
<dbReference type="CDD" id="cd00075">
    <property type="entry name" value="HATPase"/>
    <property type="match status" value="1"/>
</dbReference>
<dbReference type="CDD" id="cd00082">
    <property type="entry name" value="HisKA"/>
    <property type="match status" value="1"/>
</dbReference>
<organism evidence="8">
    <name type="scientific">Chlorobium phaeobacteroides (strain BS1)</name>
    <dbReference type="NCBI Taxonomy" id="331678"/>
    <lineage>
        <taxon>Bacteria</taxon>
        <taxon>Pseudomonadati</taxon>
        <taxon>Chlorobiota</taxon>
        <taxon>Chlorobiia</taxon>
        <taxon>Chlorobiales</taxon>
        <taxon>Chlorobiaceae</taxon>
        <taxon>Chlorobium/Pelodictyon group</taxon>
        <taxon>Chlorobium</taxon>
    </lineage>
</organism>
<dbReference type="InterPro" id="IPR036890">
    <property type="entry name" value="HATPase_C_sf"/>
</dbReference>
<comment type="caution">
    <text evidence="4">Lacks conserved residue(s) required for the propagation of feature annotation.</text>
</comment>
<dbReference type="PROSITE" id="PS50110">
    <property type="entry name" value="RESPONSE_REGULATORY"/>
    <property type="match status" value="2"/>
</dbReference>
<dbReference type="InterPro" id="IPR050956">
    <property type="entry name" value="2C_system_His_kinase"/>
</dbReference>
<comment type="catalytic activity">
    <reaction evidence="1">
        <text>ATP + protein L-histidine = ADP + protein N-phospho-L-histidine.</text>
        <dbReference type="EC" id="2.7.13.3"/>
    </reaction>
</comment>
<feature type="domain" description="Response regulatory" evidence="7">
    <location>
        <begin position="585"/>
        <end position="703"/>
    </location>
</feature>
<dbReference type="HOGENOM" id="CLU_000445_104_18_10"/>
<dbReference type="Pfam" id="PF00072">
    <property type="entry name" value="Response_reg"/>
    <property type="match status" value="2"/>
</dbReference>
<dbReference type="InterPro" id="IPR003661">
    <property type="entry name" value="HisK_dim/P_dom"/>
</dbReference>
<dbReference type="Gene3D" id="1.10.287.130">
    <property type="match status" value="1"/>
</dbReference>
<keyword evidence="3 4" id="KW-0597">Phosphoprotein</keyword>
<reference evidence="8" key="1">
    <citation type="submission" date="2008-06" db="EMBL/GenBank/DDBJ databases">
        <title>Complete sequence of Chlorobium phaeobacteroides BS1.</title>
        <authorList>
            <consortium name="US DOE Joint Genome Institute"/>
            <person name="Lucas S."/>
            <person name="Copeland A."/>
            <person name="Lapidus A."/>
            <person name="Glavina del Rio T."/>
            <person name="Dalin E."/>
            <person name="Tice H."/>
            <person name="Bruce D."/>
            <person name="Goodwin L."/>
            <person name="Pitluck S."/>
            <person name="Schmutz J."/>
            <person name="Larimer F."/>
            <person name="Land M."/>
            <person name="Hauser L."/>
            <person name="Kyrpides N."/>
            <person name="Ovchinnikova G."/>
            <person name="Li T."/>
            <person name="Liu Z."/>
            <person name="Zhao F."/>
            <person name="Overmann J."/>
            <person name="Bryant D.A."/>
            <person name="Richardson P."/>
        </authorList>
    </citation>
    <scope>NUCLEOTIDE SEQUENCE [LARGE SCALE GENOMIC DNA]</scope>
    <source>
        <strain evidence="8">BS1</strain>
    </source>
</reference>
<accession>B3EPJ4</accession>
<dbReference type="PANTHER" id="PTHR43719">
    <property type="entry name" value="TWO-COMPONENT HISTIDINE KINASE"/>
    <property type="match status" value="1"/>
</dbReference>
<dbReference type="SUPFAM" id="SSF47384">
    <property type="entry name" value="Homodimeric domain of signal transducing histidine kinase"/>
    <property type="match status" value="1"/>
</dbReference>
<feature type="transmembrane region" description="Helical" evidence="5">
    <location>
        <begin position="132"/>
        <end position="150"/>
    </location>
</feature>
<keyword evidence="8" id="KW-0418">Kinase</keyword>
<dbReference type="InterPro" id="IPR005467">
    <property type="entry name" value="His_kinase_dom"/>
</dbReference>
<dbReference type="EMBL" id="CP001101">
    <property type="protein sequence ID" value="ACE03872.1"/>
    <property type="molecule type" value="Genomic_DNA"/>
</dbReference>
<feature type="modified residue" description="4-aspartylphosphate" evidence="4">
    <location>
        <position position="634"/>
    </location>
</feature>
<evidence type="ECO:0000256" key="2">
    <source>
        <dbReference type="ARBA" id="ARBA00012438"/>
    </source>
</evidence>
<keyword evidence="5" id="KW-0472">Membrane</keyword>
<protein>
    <recommendedName>
        <fullName evidence="2">histidine kinase</fullName>
        <ecNumber evidence="2">2.7.13.3</ecNumber>
    </recommendedName>
</protein>
<dbReference type="SMART" id="SM00448">
    <property type="entry name" value="REC"/>
    <property type="match status" value="2"/>
</dbReference>
<dbReference type="SUPFAM" id="SSF52172">
    <property type="entry name" value="CheY-like"/>
    <property type="match status" value="2"/>
</dbReference>
<keyword evidence="5" id="KW-1133">Transmembrane helix</keyword>
<dbReference type="GO" id="GO:0000155">
    <property type="term" value="F:phosphorelay sensor kinase activity"/>
    <property type="evidence" value="ECO:0007669"/>
    <property type="project" value="InterPro"/>
</dbReference>
<proteinExistence type="predicted"/>
<dbReference type="KEGG" id="cpb:Cphamn1_0927"/>
<evidence type="ECO:0000256" key="5">
    <source>
        <dbReference type="SAM" id="Phobius"/>
    </source>
</evidence>
<keyword evidence="8" id="KW-0808">Transferase</keyword>
<evidence type="ECO:0000313" key="8">
    <source>
        <dbReference type="EMBL" id="ACE03872.1"/>
    </source>
</evidence>
<name>B3EPJ4_CHLPB</name>
<dbReference type="PANTHER" id="PTHR43719:SF28">
    <property type="entry name" value="PEROXIDE STRESS-ACTIVATED HISTIDINE KINASE MAK1-RELATED"/>
    <property type="match status" value="1"/>
</dbReference>
<gene>
    <name evidence="8" type="ordered locus">Cphamn1_0927</name>
</gene>
<dbReference type="InterPro" id="IPR003594">
    <property type="entry name" value="HATPase_dom"/>
</dbReference>
<evidence type="ECO:0000259" key="6">
    <source>
        <dbReference type="PROSITE" id="PS50109"/>
    </source>
</evidence>
<dbReference type="STRING" id="331678.Cphamn1_0927"/>
<dbReference type="Gene3D" id="3.40.50.2300">
    <property type="match status" value="2"/>
</dbReference>